<evidence type="ECO:0000313" key="2">
    <source>
        <dbReference type="Proteomes" id="UP000677016"/>
    </source>
</evidence>
<keyword evidence="2" id="KW-1185">Reference proteome</keyword>
<dbReference type="EMBL" id="JAGSNF010000004">
    <property type="protein sequence ID" value="MBR7742673.1"/>
    <property type="molecule type" value="Genomic_DNA"/>
</dbReference>
<sequence length="188" mass="20109">MERRPVVLVEGESDAVVVRRLLAARTGADVVEVVPMAGVTNLARHLDALGGPAPDVLVLVDAPESRFATGALRRHGVRAESPEELGWYGVFVCDRDLEEVLIRGLGVGAVLAEVRAMGEIGAFESLAQMPQWRDRHPREQLHRFAGSGSGRKRRLAARLADLLDPEHPPAPLDAVVGRALAAAGSPRG</sequence>
<organism evidence="1 2">
    <name type="scientific">Phycicoccus avicenniae</name>
    <dbReference type="NCBI Taxonomy" id="2828860"/>
    <lineage>
        <taxon>Bacteria</taxon>
        <taxon>Bacillati</taxon>
        <taxon>Actinomycetota</taxon>
        <taxon>Actinomycetes</taxon>
        <taxon>Micrococcales</taxon>
        <taxon>Intrasporangiaceae</taxon>
        <taxon>Phycicoccus</taxon>
    </lineage>
</organism>
<protein>
    <submittedName>
        <fullName evidence="1">ATP-dependent endonuclease</fullName>
    </submittedName>
</protein>
<dbReference type="RefSeq" id="WP_211601825.1">
    <property type="nucleotide sequence ID" value="NZ_JAGSNF010000004.1"/>
</dbReference>
<dbReference type="GO" id="GO:0004519">
    <property type="term" value="F:endonuclease activity"/>
    <property type="evidence" value="ECO:0007669"/>
    <property type="project" value="UniProtKB-KW"/>
</dbReference>
<evidence type="ECO:0000313" key="1">
    <source>
        <dbReference type="EMBL" id="MBR7742673.1"/>
    </source>
</evidence>
<proteinExistence type="predicted"/>
<keyword evidence="1" id="KW-0378">Hydrolase</keyword>
<accession>A0A941HY83</accession>
<dbReference type="AlphaFoldDB" id="A0A941HY83"/>
<dbReference type="Proteomes" id="UP000677016">
    <property type="component" value="Unassembled WGS sequence"/>
</dbReference>
<comment type="caution">
    <text evidence="1">The sequence shown here is derived from an EMBL/GenBank/DDBJ whole genome shotgun (WGS) entry which is preliminary data.</text>
</comment>
<reference evidence="1" key="1">
    <citation type="submission" date="2021-04" db="EMBL/GenBank/DDBJ databases">
        <title>Phycicoccus avicenniae sp. nov., a novel endophytic actinomycetes isolated from branch of Avicennia mariana.</title>
        <authorList>
            <person name="Tuo L."/>
        </authorList>
    </citation>
    <scope>NUCLEOTIDE SEQUENCE</scope>
    <source>
        <strain evidence="1">BSK3Z-2</strain>
    </source>
</reference>
<keyword evidence="1" id="KW-0540">Nuclease</keyword>
<gene>
    <name evidence="1" type="ORF">KC207_05145</name>
</gene>
<keyword evidence="1" id="KW-0255">Endonuclease</keyword>
<name>A0A941HY83_9MICO</name>